<feature type="domain" description="DUF7344" evidence="1">
    <location>
        <begin position="18"/>
        <end position="92"/>
    </location>
</feature>
<evidence type="ECO:0000313" key="3">
    <source>
        <dbReference type="Proteomes" id="UP000075321"/>
    </source>
</evidence>
<dbReference type="EMBL" id="LTAZ01000012">
    <property type="protein sequence ID" value="KYH24806.1"/>
    <property type="molecule type" value="Genomic_DNA"/>
</dbReference>
<gene>
    <name evidence="2" type="ORF">HAPAU_31830</name>
</gene>
<accession>A0A151AAS6</accession>
<evidence type="ECO:0000313" key="2">
    <source>
        <dbReference type="EMBL" id="KYH24806.1"/>
    </source>
</evidence>
<comment type="caution">
    <text evidence="2">The sequence shown here is derived from an EMBL/GenBank/DDBJ whole genome shotgun (WGS) entry which is preliminary data.</text>
</comment>
<keyword evidence="3" id="KW-1185">Reference proteome</keyword>
<sequence>MTERNPVSPITLSLETIFELLSERRRRYTLYALYETENDGIYLDEPASHVAQLEAPDDQSSTEPVEPYLQEQCLPTLADANVINYDPRTNAVHYWQNPSLEEWVEHAAFKENKLDW</sequence>
<dbReference type="InterPro" id="IPR055768">
    <property type="entry name" value="DUF7344"/>
</dbReference>
<organism evidence="2 3">
    <name type="scientific">Halalkalicoccus paucihalophilus</name>
    <dbReference type="NCBI Taxonomy" id="1008153"/>
    <lineage>
        <taxon>Archaea</taxon>
        <taxon>Methanobacteriati</taxon>
        <taxon>Methanobacteriota</taxon>
        <taxon>Stenosarchaea group</taxon>
        <taxon>Halobacteria</taxon>
        <taxon>Halobacteriales</taxon>
        <taxon>Halococcaceae</taxon>
        <taxon>Halalkalicoccus</taxon>
    </lineage>
</organism>
<evidence type="ECO:0000259" key="1">
    <source>
        <dbReference type="Pfam" id="PF24035"/>
    </source>
</evidence>
<reference evidence="2 3" key="1">
    <citation type="submission" date="2016-02" db="EMBL/GenBank/DDBJ databases">
        <title>Genome sequence of Halalkalicoccus paucihalophilus DSM 24557.</title>
        <authorList>
            <person name="Poehlein A."/>
            <person name="Daniel R."/>
        </authorList>
    </citation>
    <scope>NUCLEOTIDE SEQUENCE [LARGE SCALE GENOMIC DNA]</scope>
    <source>
        <strain evidence="2 3">DSM 24557</strain>
    </source>
</reference>
<proteinExistence type="predicted"/>
<dbReference type="PATRIC" id="fig|1008153.3.peg.3328"/>
<dbReference type="AlphaFoldDB" id="A0A151AAS6"/>
<name>A0A151AAS6_9EURY</name>
<dbReference type="Proteomes" id="UP000075321">
    <property type="component" value="Unassembled WGS sequence"/>
</dbReference>
<protein>
    <recommendedName>
        <fullName evidence="1">DUF7344 domain-containing protein</fullName>
    </recommendedName>
</protein>
<dbReference type="Pfam" id="PF24035">
    <property type="entry name" value="DUF7344"/>
    <property type="match status" value="1"/>
</dbReference>